<dbReference type="GO" id="GO:0006637">
    <property type="term" value="P:acyl-CoA metabolic process"/>
    <property type="evidence" value="ECO:0007669"/>
    <property type="project" value="TreeGrafter"/>
</dbReference>
<sequence length="207" mass="22235">MISIRRLVSSSRIPLRNLMNRPTCSRILSTPVLSSPIVPSPILSSMPLMQKLSRPFSSSSSSSSSSATSASDLAQLPSESPCGGYLAIRTLAMPKDENMHRDIFGGFIMSQMDLAAAIAAARHSKTRVVTVAVDKLVFKKPVHMGDTVSCYTWIKSVGRTSMNVRVLVISKNGLSGGDTVEHVTEGMFTMVAINENGKAVRVPPLVD</sequence>
<feature type="domain" description="HotDog ACOT-type" evidence="3">
    <location>
        <begin position="82"/>
        <end position="196"/>
    </location>
</feature>
<evidence type="ECO:0000259" key="3">
    <source>
        <dbReference type="PROSITE" id="PS51770"/>
    </source>
</evidence>
<keyword evidence="5" id="KW-1185">Reference proteome</keyword>
<evidence type="ECO:0000313" key="5">
    <source>
        <dbReference type="Proteomes" id="UP001165160"/>
    </source>
</evidence>
<gene>
    <name evidence="4" type="ORF">TrVE_jg7288</name>
</gene>
<proteinExistence type="predicted"/>
<comment type="caution">
    <text evidence="4">The sequence shown here is derived from an EMBL/GenBank/DDBJ whole genome shotgun (WGS) entry which is preliminary data.</text>
</comment>
<feature type="region of interest" description="Disordered" evidence="2">
    <location>
        <begin position="54"/>
        <end position="75"/>
    </location>
</feature>
<dbReference type="GO" id="GO:0009062">
    <property type="term" value="P:fatty acid catabolic process"/>
    <property type="evidence" value="ECO:0007669"/>
    <property type="project" value="TreeGrafter"/>
</dbReference>
<protein>
    <recommendedName>
        <fullName evidence="3">HotDog ACOT-type domain-containing protein</fullName>
    </recommendedName>
</protein>
<organism evidence="4 5">
    <name type="scientific">Triparma verrucosa</name>
    <dbReference type="NCBI Taxonomy" id="1606542"/>
    <lineage>
        <taxon>Eukaryota</taxon>
        <taxon>Sar</taxon>
        <taxon>Stramenopiles</taxon>
        <taxon>Ochrophyta</taxon>
        <taxon>Bolidophyceae</taxon>
        <taxon>Parmales</taxon>
        <taxon>Triparmaceae</taxon>
        <taxon>Triparma</taxon>
    </lineage>
</organism>
<dbReference type="InterPro" id="IPR006683">
    <property type="entry name" value="Thioestr_dom"/>
</dbReference>
<evidence type="ECO:0000313" key="4">
    <source>
        <dbReference type="EMBL" id="GMI00886.1"/>
    </source>
</evidence>
<evidence type="ECO:0000256" key="1">
    <source>
        <dbReference type="ARBA" id="ARBA00022801"/>
    </source>
</evidence>
<accession>A0A9W7CA73</accession>
<reference evidence="5" key="1">
    <citation type="journal article" date="2023" name="Commun. Biol.">
        <title>Genome analysis of Parmales, the sister group of diatoms, reveals the evolutionary specialization of diatoms from phago-mixotrophs to photoautotrophs.</title>
        <authorList>
            <person name="Ban H."/>
            <person name="Sato S."/>
            <person name="Yoshikawa S."/>
            <person name="Yamada K."/>
            <person name="Nakamura Y."/>
            <person name="Ichinomiya M."/>
            <person name="Sato N."/>
            <person name="Blanc-Mathieu R."/>
            <person name="Endo H."/>
            <person name="Kuwata A."/>
            <person name="Ogata H."/>
        </authorList>
    </citation>
    <scope>NUCLEOTIDE SEQUENCE [LARGE SCALE GENOMIC DNA]</scope>
    <source>
        <strain evidence="5">NIES 3699</strain>
    </source>
</reference>
<dbReference type="AlphaFoldDB" id="A0A9W7CA73"/>
<dbReference type="SUPFAM" id="SSF54637">
    <property type="entry name" value="Thioesterase/thiol ester dehydrase-isomerase"/>
    <property type="match status" value="1"/>
</dbReference>
<dbReference type="Pfam" id="PF03061">
    <property type="entry name" value="4HBT"/>
    <property type="match status" value="1"/>
</dbReference>
<dbReference type="Gene3D" id="3.10.129.10">
    <property type="entry name" value="Hotdog Thioesterase"/>
    <property type="match status" value="1"/>
</dbReference>
<dbReference type="InterPro" id="IPR033120">
    <property type="entry name" value="HOTDOG_ACOT"/>
</dbReference>
<name>A0A9W7CA73_9STRA</name>
<dbReference type="Proteomes" id="UP001165160">
    <property type="component" value="Unassembled WGS sequence"/>
</dbReference>
<dbReference type="CDD" id="cd03442">
    <property type="entry name" value="BFIT_BACH"/>
    <property type="match status" value="1"/>
</dbReference>
<dbReference type="PROSITE" id="PS51770">
    <property type="entry name" value="HOTDOG_ACOT"/>
    <property type="match status" value="1"/>
</dbReference>
<dbReference type="PANTHER" id="PTHR11049:SF5">
    <property type="entry name" value="ACYL-COA THIOESTER HYDROLASE YCIA"/>
    <property type="match status" value="1"/>
</dbReference>
<dbReference type="GO" id="GO:0005829">
    <property type="term" value="C:cytosol"/>
    <property type="evidence" value="ECO:0007669"/>
    <property type="project" value="TreeGrafter"/>
</dbReference>
<keyword evidence="1" id="KW-0378">Hydrolase</keyword>
<evidence type="ECO:0000256" key="2">
    <source>
        <dbReference type="SAM" id="MobiDB-lite"/>
    </source>
</evidence>
<dbReference type="GO" id="GO:0052816">
    <property type="term" value="F:long-chain fatty acyl-CoA hydrolase activity"/>
    <property type="evidence" value="ECO:0007669"/>
    <property type="project" value="TreeGrafter"/>
</dbReference>
<dbReference type="InterPro" id="IPR040170">
    <property type="entry name" value="Cytosol_ACT"/>
</dbReference>
<dbReference type="InterPro" id="IPR029069">
    <property type="entry name" value="HotDog_dom_sf"/>
</dbReference>
<dbReference type="EMBL" id="BRXX01000253">
    <property type="protein sequence ID" value="GMI00886.1"/>
    <property type="molecule type" value="Genomic_DNA"/>
</dbReference>
<feature type="compositionally biased region" description="Low complexity" evidence="2">
    <location>
        <begin position="57"/>
        <end position="71"/>
    </location>
</feature>
<dbReference type="PANTHER" id="PTHR11049">
    <property type="entry name" value="ACYL COENZYME A THIOESTER HYDROLASE"/>
    <property type="match status" value="1"/>
</dbReference>